<gene>
    <name evidence="2" type="ORF">GPECTOR_18g34</name>
</gene>
<dbReference type="AlphaFoldDB" id="A0A150GJW5"/>
<feature type="compositionally biased region" description="Low complexity" evidence="1">
    <location>
        <begin position="13"/>
        <end position="22"/>
    </location>
</feature>
<sequence>MSLSDFADAHGGTSTSATSTTSRAPEWPQSRSGGGDAPDAPAAPPAPSAPAPAAAPAAAAALSARASGPVRGPAPLQCQVLFTSSRSNSRHYTVSAVPPTEAADAYPTGLTRHRPLLAHTTVSHFFVPPPAEPAATGADLPSLAATVAACAAYGVSADALRSPAPFTTVTHYYVQAPPLSPSPPPPPPKALVRKNQMRALAEVFAVFREATTIFATAALVSFCFSLVVPPRHP</sequence>
<evidence type="ECO:0000313" key="3">
    <source>
        <dbReference type="Proteomes" id="UP000075714"/>
    </source>
</evidence>
<feature type="compositionally biased region" description="Pro residues" evidence="1">
    <location>
        <begin position="41"/>
        <end position="50"/>
    </location>
</feature>
<comment type="caution">
    <text evidence="2">The sequence shown here is derived from an EMBL/GenBank/DDBJ whole genome shotgun (WGS) entry which is preliminary data.</text>
</comment>
<proteinExistence type="predicted"/>
<feature type="region of interest" description="Disordered" evidence="1">
    <location>
        <begin position="1"/>
        <end position="52"/>
    </location>
</feature>
<reference evidence="3" key="1">
    <citation type="journal article" date="2016" name="Nat. Commun.">
        <title>The Gonium pectorale genome demonstrates co-option of cell cycle regulation during the evolution of multicellularity.</title>
        <authorList>
            <person name="Hanschen E.R."/>
            <person name="Marriage T.N."/>
            <person name="Ferris P.J."/>
            <person name="Hamaji T."/>
            <person name="Toyoda A."/>
            <person name="Fujiyama A."/>
            <person name="Neme R."/>
            <person name="Noguchi H."/>
            <person name="Minakuchi Y."/>
            <person name="Suzuki M."/>
            <person name="Kawai-Toyooka H."/>
            <person name="Smith D.R."/>
            <person name="Sparks H."/>
            <person name="Anderson J."/>
            <person name="Bakaric R."/>
            <person name="Luria V."/>
            <person name="Karger A."/>
            <person name="Kirschner M.W."/>
            <person name="Durand P.M."/>
            <person name="Michod R.E."/>
            <person name="Nozaki H."/>
            <person name="Olson B.J."/>
        </authorList>
    </citation>
    <scope>NUCLEOTIDE SEQUENCE [LARGE SCALE GENOMIC DNA]</scope>
    <source>
        <strain evidence="3">NIES-2863</strain>
    </source>
</reference>
<dbReference type="Proteomes" id="UP000075714">
    <property type="component" value="Unassembled WGS sequence"/>
</dbReference>
<keyword evidence="3" id="KW-1185">Reference proteome</keyword>
<dbReference type="EMBL" id="LSYV01000019">
    <property type="protein sequence ID" value="KXZ50054.1"/>
    <property type="molecule type" value="Genomic_DNA"/>
</dbReference>
<evidence type="ECO:0000313" key="2">
    <source>
        <dbReference type="EMBL" id="KXZ50054.1"/>
    </source>
</evidence>
<protein>
    <submittedName>
        <fullName evidence="2">Uncharacterized protein</fullName>
    </submittedName>
</protein>
<evidence type="ECO:0000256" key="1">
    <source>
        <dbReference type="SAM" id="MobiDB-lite"/>
    </source>
</evidence>
<name>A0A150GJW5_GONPE</name>
<accession>A0A150GJW5</accession>
<organism evidence="2 3">
    <name type="scientific">Gonium pectorale</name>
    <name type="common">Green alga</name>
    <dbReference type="NCBI Taxonomy" id="33097"/>
    <lineage>
        <taxon>Eukaryota</taxon>
        <taxon>Viridiplantae</taxon>
        <taxon>Chlorophyta</taxon>
        <taxon>core chlorophytes</taxon>
        <taxon>Chlorophyceae</taxon>
        <taxon>CS clade</taxon>
        <taxon>Chlamydomonadales</taxon>
        <taxon>Volvocaceae</taxon>
        <taxon>Gonium</taxon>
    </lineage>
</organism>